<dbReference type="OrthoDB" id="9797528at2"/>
<feature type="domain" description="MmgE/PrpD N-terminal" evidence="2">
    <location>
        <begin position="9"/>
        <end position="236"/>
    </location>
</feature>
<dbReference type="PANTHER" id="PTHR16943">
    <property type="entry name" value="2-METHYLCITRATE DEHYDRATASE-RELATED"/>
    <property type="match status" value="1"/>
</dbReference>
<dbReference type="InParanoid" id="A0A4R5D3R8"/>
<reference evidence="4 5" key="1">
    <citation type="submission" date="2019-03" db="EMBL/GenBank/DDBJ databases">
        <title>Draft genome sequences of novel Actinobacteria.</title>
        <authorList>
            <person name="Sahin N."/>
            <person name="Ay H."/>
            <person name="Saygin H."/>
        </authorList>
    </citation>
    <scope>NUCLEOTIDE SEQUENCE [LARGE SCALE GENOMIC DNA]</scope>
    <source>
        <strain evidence="4 5">5K138</strain>
    </source>
</reference>
<dbReference type="InterPro" id="IPR042183">
    <property type="entry name" value="MmgE/PrpD_sf_1"/>
</dbReference>
<proteinExistence type="inferred from homology"/>
<dbReference type="SUPFAM" id="SSF103378">
    <property type="entry name" value="2-methylcitrate dehydratase PrpD"/>
    <property type="match status" value="1"/>
</dbReference>
<name>A0A4R5D3R8_9ACTN</name>
<evidence type="ECO:0000259" key="2">
    <source>
        <dbReference type="Pfam" id="PF03972"/>
    </source>
</evidence>
<dbReference type="PANTHER" id="PTHR16943:SF8">
    <property type="entry name" value="2-METHYLCITRATE DEHYDRATASE"/>
    <property type="match status" value="1"/>
</dbReference>
<dbReference type="Pfam" id="PF19305">
    <property type="entry name" value="MmgE_PrpD_C"/>
    <property type="match status" value="1"/>
</dbReference>
<evidence type="ECO:0000313" key="4">
    <source>
        <dbReference type="EMBL" id="TDE08029.1"/>
    </source>
</evidence>
<dbReference type="GO" id="GO:0016829">
    <property type="term" value="F:lyase activity"/>
    <property type="evidence" value="ECO:0007669"/>
    <property type="project" value="InterPro"/>
</dbReference>
<comment type="caution">
    <text evidence="4">The sequence shown here is derived from an EMBL/GenBank/DDBJ whole genome shotgun (WGS) entry which is preliminary data.</text>
</comment>
<gene>
    <name evidence="4" type="ORF">E1269_19035</name>
</gene>
<dbReference type="InterPro" id="IPR005656">
    <property type="entry name" value="MmgE_PrpD"/>
</dbReference>
<dbReference type="Proteomes" id="UP000294739">
    <property type="component" value="Unassembled WGS sequence"/>
</dbReference>
<dbReference type="Gene3D" id="1.10.4100.10">
    <property type="entry name" value="2-methylcitrate dehydratase PrpD"/>
    <property type="match status" value="1"/>
</dbReference>
<dbReference type="InterPro" id="IPR045337">
    <property type="entry name" value="MmgE_PrpD_C"/>
</dbReference>
<dbReference type="EMBL" id="SMKZ01000028">
    <property type="protein sequence ID" value="TDE08029.1"/>
    <property type="molecule type" value="Genomic_DNA"/>
</dbReference>
<feature type="domain" description="MmgE/PrpD C-terminal" evidence="3">
    <location>
        <begin position="263"/>
        <end position="415"/>
    </location>
</feature>
<dbReference type="Gene3D" id="3.30.1330.120">
    <property type="entry name" value="2-methylcitrate dehydratase PrpD"/>
    <property type="match status" value="1"/>
</dbReference>
<comment type="similarity">
    <text evidence="1">Belongs to the PrpD family.</text>
</comment>
<dbReference type="InterPro" id="IPR042188">
    <property type="entry name" value="MmgE/PrpD_sf_2"/>
</dbReference>
<sequence>MTMGATRDLAGMIERGTGGRTTDRSAALVERSILDWLGCAISGSMTDAAQVAAEYARSVYGGGECHVVGSTLRLDAGAAAWLNGIQGHVDDFDDSGSHPASYLTPTVLALGEETSAPAARVIEAWTIGYEIAMRLCNGIRPDRGWHTTPLYGTLGATAAACVLLDLPRDRIEHALGMAGSATGGLMRNFGSMTKAMHPANAARSGIEAARLARLGYEATPGVIEGRYGLVDCFGGPKAHVPSISALPSDPLFIDRQPPVIKAWPCCTGTHRSLTAALSFAEEFAPAPDDIVQVNHYGPLIPGKGALQYRDVATPTQGKFSLEYTLAAALIDGRVDHDTYSIERFGRGDIQALMARIHRHRSPEAELQSARTAEGMDVDVLTIELRDGRVHTMKLGPRRVLDGAEVADKFAANAARGRIRATAPEVVQAIRTLEQAASIAPLMAMVSSPSTEQERDGR</sequence>
<evidence type="ECO:0000313" key="5">
    <source>
        <dbReference type="Proteomes" id="UP000294739"/>
    </source>
</evidence>
<evidence type="ECO:0000259" key="3">
    <source>
        <dbReference type="Pfam" id="PF19305"/>
    </source>
</evidence>
<accession>A0A4R5D3R8</accession>
<evidence type="ECO:0000256" key="1">
    <source>
        <dbReference type="ARBA" id="ARBA00006174"/>
    </source>
</evidence>
<dbReference type="InterPro" id="IPR036148">
    <property type="entry name" value="MmgE/PrpD_sf"/>
</dbReference>
<dbReference type="Pfam" id="PF03972">
    <property type="entry name" value="MmgE_PrpD_N"/>
    <property type="match status" value="1"/>
</dbReference>
<keyword evidence="5" id="KW-1185">Reference proteome</keyword>
<dbReference type="AlphaFoldDB" id="A0A4R5D3R8"/>
<protein>
    <submittedName>
        <fullName evidence="4">MmgE/PrpD family protein</fullName>
    </submittedName>
</protein>
<organism evidence="4 5">
    <name type="scientific">Jiangella asiatica</name>
    <dbReference type="NCBI Taxonomy" id="2530372"/>
    <lineage>
        <taxon>Bacteria</taxon>
        <taxon>Bacillati</taxon>
        <taxon>Actinomycetota</taxon>
        <taxon>Actinomycetes</taxon>
        <taxon>Jiangellales</taxon>
        <taxon>Jiangellaceae</taxon>
        <taxon>Jiangella</taxon>
    </lineage>
</organism>
<dbReference type="InterPro" id="IPR045336">
    <property type="entry name" value="MmgE_PrpD_N"/>
</dbReference>